<dbReference type="PROSITE" id="PS00893">
    <property type="entry name" value="NUDIX_BOX"/>
    <property type="match status" value="1"/>
</dbReference>
<comment type="caution">
    <text evidence="4">The sequence shown here is derived from an EMBL/GenBank/DDBJ whole genome shotgun (WGS) entry which is preliminary data.</text>
</comment>
<dbReference type="PANTHER" id="PTHR43046:SF2">
    <property type="entry name" value="8-OXO-DGTP DIPHOSPHATASE-RELATED"/>
    <property type="match status" value="1"/>
</dbReference>
<evidence type="ECO:0000313" key="5">
    <source>
        <dbReference type="Proteomes" id="UP001165283"/>
    </source>
</evidence>
<evidence type="ECO:0000256" key="2">
    <source>
        <dbReference type="ARBA" id="ARBA00022801"/>
    </source>
</evidence>
<accession>A0ABT0ZVM8</accession>
<keyword evidence="2 4" id="KW-0378">Hydrolase</keyword>
<dbReference type="InterPro" id="IPR020084">
    <property type="entry name" value="NUDIX_hydrolase_CS"/>
</dbReference>
<evidence type="ECO:0000256" key="1">
    <source>
        <dbReference type="ARBA" id="ARBA00001946"/>
    </source>
</evidence>
<keyword evidence="5" id="KW-1185">Reference proteome</keyword>
<dbReference type="InterPro" id="IPR015797">
    <property type="entry name" value="NUDIX_hydrolase-like_dom_sf"/>
</dbReference>
<gene>
    <name evidence="4" type="ORF">KDL28_06530</name>
</gene>
<dbReference type="InterPro" id="IPR000086">
    <property type="entry name" value="NUDIX_hydrolase_dom"/>
</dbReference>
<protein>
    <submittedName>
        <fullName evidence="4">NUDIX hydrolase</fullName>
    </submittedName>
</protein>
<dbReference type="SUPFAM" id="SSF55811">
    <property type="entry name" value="Nudix"/>
    <property type="match status" value="1"/>
</dbReference>
<dbReference type="Proteomes" id="UP001165283">
    <property type="component" value="Unassembled WGS sequence"/>
</dbReference>
<dbReference type="PANTHER" id="PTHR43046">
    <property type="entry name" value="GDP-MANNOSE MANNOSYL HYDROLASE"/>
    <property type="match status" value="1"/>
</dbReference>
<comment type="cofactor">
    <cofactor evidence="1">
        <name>Mg(2+)</name>
        <dbReference type="ChEBI" id="CHEBI:18420"/>
    </cofactor>
</comment>
<dbReference type="CDD" id="cd18877">
    <property type="entry name" value="NUDIX_Hydrolase"/>
    <property type="match status" value="1"/>
</dbReference>
<sequence>MVRTGEPAHDGVVRSEDDGDGWVSCAQGHDHWGRFGAAGLLLWHDGAVLLQHRSRWSHHGGTWGVMGGARNRGESAAQAAQREADEESGLDAAAYAVVGEHVDDHGGWAYTTVIGRALSPALPRMLSWETVELRWVAVDRVAAMPLHPGFAETWSTVRALGIG</sequence>
<evidence type="ECO:0000313" key="4">
    <source>
        <dbReference type="EMBL" id="MCO1654709.1"/>
    </source>
</evidence>
<proteinExistence type="predicted"/>
<dbReference type="EMBL" id="JAGSOV010000012">
    <property type="protein sequence ID" value="MCO1654709.1"/>
    <property type="molecule type" value="Genomic_DNA"/>
</dbReference>
<feature type="domain" description="Nudix hydrolase" evidence="3">
    <location>
        <begin position="33"/>
        <end position="158"/>
    </location>
</feature>
<dbReference type="Gene3D" id="3.90.79.10">
    <property type="entry name" value="Nucleoside Triphosphate Pyrophosphohydrolase"/>
    <property type="match status" value="1"/>
</dbReference>
<evidence type="ECO:0000259" key="3">
    <source>
        <dbReference type="PROSITE" id="PS51462"/>
    </source>
</evidence>
<dbReference type="GO" id="GO:0016787">
    <property type="term" value="F:hydrolase activity"/>
    <property type="evidence" value="ECO:0007669"/>
    <property type="project" value="UniProtKB-KW"/>
</dbReference>
<dbReference type="Pfam" id="PF00293">
    <property type="entry name" value="NUDIX"/>
    <property type="match status" value="1"/>
</dbReference>
<dbReference type="PROSITE" id="PS51462">
    <property type="entry name" value="NUDIX"/>
    <property type="match status" value="1"/>
</dbReference>
<organism evidence="4 5">
    <name type="scientific">Pseudonocardia humida</name>
    <dbReference type="NCBI Taxonomy" id="2800819"/>
    <lineage>
        <taxon>Bacteria</taxon>
        <taxon>Bacillati</taxon>
        <taxon>Actinomycetota</taxon>
        <taxon>Actinomycetes</taxon>
        <taxon>Pseudonocardiales</taxon>
        <taxon>Pseudonocardiaceae</taxon>
        <taxon>Pseudonocardia</taxon>
    </lineage>
</organism>
<reference evidence="4" key="1">
    <citation type="submission" date="2021-04" db="EMBL/GenBank/DDBJ databases">
        <title>Pseudonocardia sp. nov., isolated from sandy soil of mangrove forest.</title>
        <authorList>
            <person name="Zan Z."/>
            <person name="Huang R."/>
            <person name="Liu W."/>
        </authorList>
    </citation>
    <scope>NUCLEOTIDE SEQUENCE</scope>
    <source>
        <strain evidence="4">S2-4</strain>
    </source>
</reference>
<name>A0ABT0ZVM8_9PSEU</name>